<dbReference type="Proteomes" id="UP001139264">
    <property type="component" value="Unassembled WGS sequence"/>
</dbReference>
<gene>
    <name evidence="2" type="ORF">LJ751_04810</name>
</gene>
<name>A0A9X1M0C8_9MICC</name>
<feature type="transmembrane region" description="Helical" evidence="1">
    <location>
        <begin position="12"/>
        <end position="37"/>
    </location>
</feature>
<evidence type="ECO:0000313" key="2">
    <source>
        <dbReference type="EMBL" id="MCC3268681.1"/>
    </source>
</evidence>
<organism evidence="2 3">
    <name type="scientific">Arthrobacter gengyunqii</name>
    <dbReference type="NCBI Taxonomy" id="2886940"/>
    <lineage>
        <taxon>Bacteria</taxon>
        <taxon>Bacillati</taxon>
        <taxon>Actinomycetota</taxon>
        <taxon>Actinomycetes</taxon>
        <taxon>Micrococcales</taxon>
        <taxon>Micrococcaceae</taxon>
        <taxon>Arthrobacter</taxon>
    </lineage>
</organism>
<sequence length="60" mass="6096">MAAMSGVGAFVAILYFLIVAAVAVLSVWALVLLIIFLRLRIAELRSAAAGPGTPGAGRLG</sequence>
<dbReference type="RefSeq" id="WP_227907171.1">
    <property type="nucleotide sequence ID" value="NZ_CP095461.1"/>
</dbReference>
<reference evidence="2" key="1">
    <citation type="submission" date="2021-10" db="EMBL/GenBank/DDBJ databases">
        <title>Novel species in genus Arthrobacter.</title>
        <authorList>
            <person name="Liu Y."/>
        </authorList>
    </citation>
    <scope>NUCLEOTIDE SEQUENCE</scope>
    <source>
        <strain evidence="2">Zg-Y809</strain>
    </source>
</reference>
<comment type="caution">
    <text evidence="2">The sequence shown here is derived from an EMBL/GenBank/DDBJ whole genome shotgun (WGS) entry which is preliminary data.</text>
</comment>
<proteinExistence type="predicted"/>
<evidence type="ECO:0000313" key="3">
    <source>
        <dbReference type="Proteomes" id="UP001139264"/>
    </source>
</evidence>
<keyword evidence="1" id="KW-0812">Transmembrane</keyword>
<keyword evidence="1" id="KW-0472">Membrane</keyword>
<evidence type="ECO:0000256" key="1">
    <source>
        <dbReference type="SAM" id="Phobius"/>
    </source>
</evidence>
<keyword evidence="1" id="KW-1133">Transmembrane helix</keyword>
<dbReference type="AlphaFoldDB" id="A0A9X1M0C8"/>
<protein>
    <submittedName>
        <fullName evidence="2">Uncharacterized protein</fullName>
    </submittedName>
</protein>
<dbReference type="EMBL" id="JAJFZP010000005">
    <property type="protein sequence ID" value="MCC3268681.1"/>
    <property type="molecule type" value="Genomic_DNA"/>
</dbReference>
<accession>A0A9X1M0C8</accession>